<dbReference type="InterPro" id="IPR058923">
    <property type="entry name" value="RCC1-like_dom"/>
</dbReference>
<dbReference type="InterPro" id="IPR051625">
    <property type="entry name" value="Signaling_Regulatory_Domain"/>
</dbReference>
<feature type="domain" description="RCC1-like" evidence="4">
    <location>
        <begin position="1080"/>
        <end position="1264"/>
    </location>
</feature>
<keyword evidence="1" id="KW-0677">Repeat</keyword>
<feature type="repeat" description="RCC1" evidence="2">
    <location>
        <begin position="1141"/>
        <end position="1192"/>
    </location>
</feature>
<feature type="repeat" description="RCC1" evidence="2">
    <location>
        <begin position="1193"/>
        <end position="1244"/>
    </location>
</feature>
<evidence type="ECO:0000313" key="5">
    <source>
        <dbReference type="EMBL" id="CAG9328188.1"/>
    </source>
</evidence>
<feature type="repeat" description="RCC1" evidence="2">
    <location>
        <begin position="1376"/>
        <end position="1431"/>
    </location>
</feature>
<feature type="repeat" description="RCC1" evidence="2">
    <location>
        <begin position="1245"/>
        <end position="1312"/>
    </location>
</feature>
<evidence type="ECO:0000256" key="1">
    <source>
        <dbReference type="ARBA" id="ARBA00022737"/>
    </source>
</evidence>
<dbReference type="PROSITE" id="PS50012">
    <property type="entry name" value="RCC1_3"/>
    <property type="match status" value="7"/>
</dbReference>
<feature type="compositionally biased region" description="Polar residues" evidence="3">
    <location>
        <begin position="26"/>
        <end position="36"/>
    </location>
</feature>
<feature type="repeat" description="RCC1" evidence="2">
    <location>
        <begin position="1313"/>
        <end position="1375"/>
    </location>
</feature>
<dbReference type="Pfam" id="PF13540">
    <property type="entry name" value="RCC1_2"/>
    <property type="match status" value="1"/>
</dbReference>
<dbReference type="InterPro" id="IPR000408">
    <property type="entry name" value="Reg_chr_condens"/>
</dbReference>
<organism evidence="5 6">
    <name type="scientific">Blepharisma stoltei</name>
    <dbReference type="NCBI Taxonomy" id="1481888"/>
    <lineage>
        <taxon>Eukaryota</taxon>
        <taxon>Sar</taxon>
        <taxon>Alveolata</taxon>
        <taxon>Ciliophora</taxon>
        <taxon>Postciliodesmatophora</taxon>
        <taxon>Heterotrichea</taxon>
        <taxon>Heterotrichida</taxon>
        <taxon>Blepharismidae</taxon>
        <taxon>Blepharisma</taxon>
    </lineage>
</organism>
<comment type="caution">
    <text evidence="5">The sequence shown here is derived from an EMBL/GenBank/DDBJ whole genome shotgun (WGS) entry which is preliminary data.</text>
</comment>
<feature type="repeat" description="RCC1" evidence="2">
    <location>
        <begin position="1082"/>
        <end position="1140"/>
    </location>
</feature>
<dbReference type="Gene3D" id="2.130.10.30">
    <property type="entry name" value="Regulator of chromosome condensation 1/beta-lactamase-inhibitor protein II"/>
    <property type="match status" value="2"/>
</dbReference>
<feature type="region of interest" description="Disordered" evidence="3">
    <location>
        <begin position="1"/>
        <end position="65"/>
    </location>
</feature>
<reference evidence="5" key="1">
    <citation type="submission" date="2021-09" db="EMBL/GenBank/DDBJ databases">
        <authorList>
            <consortium name="AG Swart"/>
            <person name="Singh M."/>
            <person name="Singh A."/>
            <person name="Seah K."/>
            <person name="Emmerich C."/>
        </authorList>
    </citation>
    <scope>NUCLEOTIDE SEQUENCE</scope>
    <source>
        <strain evidence="5">ATCC30299</strain>
    </source>
</reference>
<dbReference type="PRINTS" id="PR00633">
    <property type="entry name" value="RCCNDNSATION"/>
</dbReference>
<dbReference type="SUPFAM" id="SSF50985">
    <property type="entry name" value="RCC1/BLIP-II"/>
    <property type="match status" value="1"/>
</dbReference>
<dbReference type="InterPro" id="IPR009091">
    <property type="entry name" value="RCC1/BLIP-II"/>
</dbReference>
<evidence type="ECO:0000313" key="6">
    <source>
        <dbReference type="Proteomes" id="UP001162131"/>
    </source>
</evidence>
<sequence>MGCICGKPVTKPSKHNTPIKAHKRFNNTSDNLSKQSIPPRPSDTSHESVASSAPLPIPPASSVPMASPKYQAPKVEFPPQPAPKKVETFPVGSIPLPPMAFYNFEHDLKSGDFERSHLNDWQSLLKQNCNFSFVNLYSAISSSNCDNLAVKTSWDRKMHVDLCAKILSLPPRQWVKEHMYLLNKSSQAAGDISGVSIQRKTLQMEQHFKWFVWAVASYLYVNLGKSSRHFGKEFIELSGVKEDLGLPKKFKEWLNGFMYKNVRFKLVYARSEEGRLYKSEAKALKLFCLACGVSQISRYNLTLPLVVYVNIGTFILFAVPSYPPNFLGSSPDITVDLFGDQNFQIPSSELYRLKFESEEQKNKETKPCLLVYDLYKLVPTASTPSYLCLFSCAGPEIRIFDTKYTDSIPISHIVKAMYGDAEHPNAKIMSNKISKYGWDCYIFFDENPAINRRNPVASLFGEDIYGDAVVSFHMSENFYLRFPIFGVNEHEISRVKRRSVRDTIHVLESSENYTNHESLKELFHRKGLNMYYEWVVFSKTRHEKSRALIGTDILARAVKNLVWQKMAEERLMPISKYNELILNTILPLLHAPNQKTPQNLELTLILFLGRLKSMKDSRKIRRKSEKSVSRLIEPGNLKKNSFEYYLSDDILKQVLASASKSPALFLDAIQYHCSVSIKEETLYKARADGYFFLCNDPVLHISDLENLHLTIFTQISLREENYIILLSFLERGGPKRNDSKDMMNDSFADWVSEANVELISKEEEHQSLELILPCDLYNIPGNSLYRDNYDVPSLQILEEWANCVETLFRDLITVDGEETALIEILIYVITQRYFLDMDTSRCNEYLQRIANLINTSVYTPPELVIAYYLWNALIQEQSSLAQAEQHYITSLMLMTKLFGDPRGRGNIGVPWQIVASWKLSQIAREERRYFDAQAADEHFDAVFMNTKQFQQQLSKVLKGRSSRQNEIMMKHPFEHWSMMSPQRLDMDPLYPESKEVYFAWMLQHSLPMYQSGKLWSNLLTKCIVKNTLVQQLSTNYSLANQLTSGTSTPSSHKDTRRAIQQSSLTQVLLPEYGALNMAEMRGIVYVWGTDSAGQLGLAISEDEFADQVVLPYPRMMTSLKDIIIKEVSAGAEHCIAIALDGSCYAWGNNEYAQLGLGPDMPKIIRYPVHIKTIANITKASCGYQHTVFLSNDHKVYTVGSGDGGVLGHGNTHLIMYPKMIQSLKNTKIFSIEVGAFHTIAISREGHLYVWGRGEGGQLGLQQEDLIKVMKDLGIASEDPFIHTPRRLYGELANKRIIQVACGEAHTLALTDNNEVYGWGWGSNGQLATGVKHDDFDEVGNVSCIQYTPLKINTLEGLKIREIAAGGLFSIFLTEENEILACGMNDFGQLGLENQDKVHKDISVPTKLDCFSGYPIHYLVCGENHTIATSGEHDKMTWAWGRCKEGQLGLGDISHLPAPRPIQSLSSSPVYMLACGRMHSMAIVGNPGYIPRAEEEIEGEIKWEIVYIKSLKGFSS</sequence>
<dbReference type="PANTHER" id="PTHR22872">
    <property type="entry name" value="BTK-BINDING PROTEIN-RELATED"/>
    <property type="match status" value="1"/>
</dbReference>
<evidence type="ECO:0000259" key="4">
    <source>
        <dbReference type="Pfam" id="PF25390"/>
    </source>
</evidence>
<evidence type="ECO:0000256" key="2">
    <source>
        <dbReference type="PROSITE-ProRule" id="PRU00235"/>
    </source>
</evidence>
<dbReference type="Proteomes" id="UP001162131">
    <property type="component" value="Unassembled WGS sequence"/>
</dbReference>
<evidence type="ECO:0000256" key="3">
    <source>
        <dbReference type="SAM" id="MobiDB-lite"/>
    </source>
</evidence>
<dbReference type="Pfam" id="PF25390">
    <property type="entry name" value="WD40_RLD"/>
    <property type="match status" value="1"/>
</dbReference>
<accession>A0AAU9K4V1</accession>
<dbReference type="PROSITE" id="PS00626">
    <property type="entry name" value="RCC1_2"/>
    <property type="match status" value="2"/>
</dbReference>
<proteinExistence type="predicted"/>
<dbReference type="EMBL" id="CAJZBQ010000045">
    <property type="protein sequence ID" value="CAG9328188.1"/>
    <property type="molecule type" value="Genomic_DNA"/>
</dbReference>
<dbReference type="Pfam" id="PF00415">
    <property type="entry name" value="RCC1"/>
    <property type="match status" value="2"/>
</dbReference>
<name>A0AAU9K4V1_9CILI</name>
<feature type="repeat" description="RCC1" evidence="2">
    <location>
        <begin position="1434"/>
        <end position="1485"/>
    </location>
</feature>
<keyword evidence="6" id="KW-1185">Reference proteome</keyword>
<gene>
    <name evidence="5" type="ORF">BSTOLATCC_MIC45643</name>
</gene>
<protein>
    <recommendedName>
        <fullName evidence="4">RCC1-like domain-containing protein</fullName>
    </recommendedName>
</protein>